<accession>A0A0F9JEP3</accession>
<name>A0A0F9JEP3_9ZZZZ</name>
<dbReference type="EMBL" id="LAZR01016489">
    <property type="protein sequence ID" value="KKM04281.1"/>
    <property type="molecule type" value="Genomic_DNA"/>
</dbReference>
<organism evidence="1">
    <name type="scientific">marine sediment metagenome</name>
    <dbReference type="NCBI Taxonomy" id="412755"/>
    <lineage>
        <taxon>unclassified sequences</taxon>
        <taxon>metagenomes</taxon>
        <taxon>ecological metagenomes</taxon>
    </lineage>
</organism>
<evidence type="ECO:0000313" key="1">
    <source>
        <dbReference type="EMBL" id="KKM04281.1"/>
    </source>
</evidence>
<proteinExistence type="predicted"/>
<gene>
    <name evidence="1" type="ORF">LCGC14_1765820</name>
</gene>
<sequence>MMSWEDFLAILLILTTGQALYATLESRGLGAKLEKSGDDFKELVAQERATPEAERKGFAWMGFTFTVTDPVITDVGAAEEEEK</sequence>
<comment type="caution">
    <text evidence="1">The sequence shown here is derived from an EMBL/GenBank/DDBJ whole genome shotgun (WGS) entry which is preliminary data.</text>
</comment>
<dbReference type="AlphaFoldDB" id="A0A0F9JEP3"/>
<protein>
    <submittedName>
        <fullName evidence="1">Uncharacterized protein</fullName>
    </submittedName>
</protein>
<reference evidence="1" key="1">
    <citation type="journal article" date="2015" name="Nature">
        <title>Complex archaea that bridge the gap between prokaryotes and eukaryotes.</title>
        <authorList>
            <person name="Spang A."/>
            <person name="Saw J.H."/>
            <person name="Jorgensen S.L."/>
            <person name="Zaremba-Niedzwiedzka K."/>
            <person name="Martijn J."/>
            <person name="Lind A.E."/>
            <person name="van Eijk R."/>
            <person name="Schleper C."/>
            <person name="Guy L."/>
            <person name="Ettema T.J."/>
        </authorList>
    </citation>
    <scope>NUCLEOTIDE SEQUENCE</scope>
</reference>